<keyword evidence="1" id="KW-0472">Membrane</keyword>
<evidence type="ECO:0000313" key="2">
    <source>
        <dbReference type="EMBL" id="KII74356.1"/>
    </source>
</evidence>
<comment type="caution">
    <text evidence="2">The sequence shown here is derived from an EMBL/GenBank/DDBJ whole genome shotgun (WGS) entry which is preliminary data.</text>
</comment>
<evidence type="ECO:0008006" key="4">
    <source>
        <dbReference type="Google" id="ProtNLM"/>
    </source>
</evidence>
<accession>A0A0C2N3W7</accession>
<keyword evidence="3" id="KW-1185">Reference proteome</keyword>
<dbReference type="EMBL" id="JWZT01000440">
    <property type="protein sequence ID" value="KII74356.1"/>
    <property type="molecule type" value="Genomic_DNA"/>
</dbReference>
<evidence type="ECO:0000313" key="3">
    <source>
        <dbReference type="Proteomes" id="UP000031668"/>
    </source>
</evidence>
<proteinExistence type="predicted"/>
<feature type="transmembrane region" description="Helical" evidence="1">
    <location>
        <begin position="113"/>
        <end position="140"/>
    </location>
</feature>
<reference evidence="2 3" key="1">
    <citation type="journal article" date="2014" name="Genome Biol. Evol.">
        <title>The genome of the myxosporean Thelohanellus kitauei shows adaptations to nutrient acquisition within its fish host.</title>
        <authorList>
            <person name="Yang Y."/>
            <person name="Xiong J."/>
            <person name="Zhou Z."/>
            <person name="Huo F."/>
            <person name="Miao W."/>
            <person name="Ran C."/>
            <person name="Liu Y."/>
            <person name="Zhang J."/>
            <person name="Feng J."/>
            <person name="Wang M."/>
            <person name="Wang M."/>
            <person name="Wang L."/>
            <person name="Yao B."/>
        </authorList>
    </citation>
    <scope>NUCLEOTIDE SEQUENCE [LARGE SCALE GENOMIC DNA]</scope>
    <source>
        <strain evidence="2">Wuqing</strain>
    </source>
</reference>
<dbReference type="AlphaFoldDB" id="A0A0C2N3W7"/>
<organism evidence="2 3">
    <name type="scientific">Thelohanellus kitauei</name>
    <name type="common">Myxosporean</name>
    <dbReference type="NCBI Taxonomy" id="669202"/>
    <lineage>
        <taxon>Eukaryota</taxon>
        <taxon>Metazoa</taxon>
        <taxon>Cnidaria</taxon>
        <taxon>Myxozoa</taxon>
        <taxon>Myxosporea</taxon>
        <taxon>Bivalvulida</taxon>
        <taxon>Platysporina</taxon>
        <taxon>Myxobolidae</taxon>
        <taxon>Thelohanellus</taxon>
    </lineage>
</organism>
<keyword evidence="1" id="KW-0812">Transmembrane</keyword>
<name>A0A0C2N3W7_THEKT</name>
<sequence>MDSDIFFTNFILFKIKLQKNTKYQFSNYKITFRFDKDNMREIEINLKVLTFELKNYTLECNFVHEYAQDLQPEYISPFTPCLSTPETNDENSDNKTGDQDKDFLQIEMKKRCWWTHIIMIIFITLFVVEALVMIIAITWIQQKSTKA</sequence>
<protein>
    <recommendedName>
        <fullName evidence="4">Transmembrane protein</fullName>
    </recommendedName>
</protein>
<evidence type="ECO:0000256" key="1">
    <source>
        <dbReference type="SAM" id="Phobius"/>
    </source>
</evidence>
<gene>
    <name evidence="2" type="ORF">RF11_10676</name>
</gene>
<keyword evidence="1" id="KW-1133">Transmembrane helix</keyword>
<dbReference type="Proteomes" id="UP000031668">
    <property type="component" value="Unassembled WGS sequence"/>
</dbReference>